<dbReference type="Proteomes" id="UP000283387">
    <property type="component" value="Unassembled WGS sequence"/>
</dbReference>
<feature type="domain" description="Glycosyl transferase family 1" evidence="2">
    <location>
        <begin position="238"/>
        <end position="387"/>
    </location>
</feature>
<dbReference type="SUPFAM" id="SSF53756">
    <property type="entry name" value="UDP-Glycosyltransferase/glycogen phosphorylase"/>
    <property type="match status" value="1"/>
</dbReference>
<dbReference type="PANTHER" id="PTHR46401:SF2">
    <property type="entry name" value="GLYCOSYLTRANSFERASE WBBK-RELATED"/>
    <property type="match status" value="1"/>
</dbReference>
<evidence type="ECO:0000259" key="3">
    <source>
        <dbReference type="Pfam" id="PF13579"/>
    </source>
</evidence>
<dbReference type="GO" id="GO:0016757">
    <property type="term" value="F:glycosyltransferase activity"/>
    <property type="evidence" value="ECO:0007669"/>
    <property type="project" value="InterPro"/>
</dbReference>
<sequence length="429" mass="48424">MNKKALIITYYWPPSGGGGVQRWLKFAKYLPQFGWQPIVVSPENPDYPTVDQSLLKDIPAGIEEIKIPIWEPYKLFKVLSGKKKQEKVNTGILQNEGKKSAVLRLALWLRGNLLIPDPRVFWVRPAFQELKKRIEILKPDVIITTGPPHSVHLIGLKLHRKFGVKWIADFRDPWSTIDYLDWFKPSALAKNRQRSLEKRVLTEASSVLTVSENWADELRQLGAHSVRVITNGFDEADFQQKEPVSSSGDFVLLHAGIITSFRNPSGLWKALDQLCQNDDVIASRFRLRLIGNVDEQVKKEISALSVLSQRTEFVGYLSHDKVIGEYRKASMLLLLMNQSHNAAGHIPGKFFEYLAAGKPVLGLGDRNGDVARILEETKAGRVFASGEMGKVRSFIEMSEADPKSIRSDNAARFTRRQLSSDLAKLLDSL</sequence>
<comment type="caution">
    <text evidence="4">The sequence shown here is derived from an EMBL/GenBank/DDBJ whole genome shotgun (WGS) entry which is preliminary data.</text>
</comment>
<dbReference type="InterPro" id="IPR001296">
    <property type="entry name" value="Glyco_trans_1"/>
</dbReference>
<dbReference type="Gene3D" id="3.40.50.2000">
    <property type="entry name" value="Glycogen Phosphorylase B"/>
    <property type="match status" value="2"/>
</dbReference>
<dbReference type="InterPro" id="IPR028098">
    <property type="entry name" value="Glyco_trans_4-like_N"/>
</dbReference>
<organism evidence="4 5">
    <name type="scientific">Mangrovibacterium diazotrophicum</name>
    <dbReference type="NCBI Taxonomy" id="1261403"/>
    <lineage>
        <taxon>Bacteria</taxon>
        <taxon>Pseudomonadati</taxon>
        <taxon>Bacteroidota</taxon>
        <taxon>Bacteroidia</taxon>
        <taxon>Marinilabiliales</taxon>
        <taxon>Prolixibacteraceae</taxon>
        <taxon>Mangrovibacterium</taxon>
    </lineage>
</organism>
<dbReference type="PANTHER" id="PTHR46401">
    <property type="entry name" value="GLYCOSYLTRANSFERASE WBBK-RELATED"/>
    <property type="match status" value="1"/>
</dbReference>
<evidence type="ECO:0000313" key="4">
    <source>
        <dbReference type="EMBL" id="RKD92579.1"/>
    </source>
</evidence>
<dbReference type="AlphaFoldDB" id="A0A419WAV8"/>
<dbReference type="Pfam" id="PF00534">
    <property type="entry name" value="Glycos_transf_1"/>
    <property type="match status" value="1"/>
</dbReference>
<dbReference type="RefSeq" id="WP_120273771.1">
    <property type="nucleotide sequence ID" value="NZ_RAPN01000001.1"/>
</dbReference>
<dbReference type="EMBL" id="RAPN01000001">
    <property type="protein sequence ID" value="RKD92579.1"/>
    <property type="molecule type" value="Genomic_DNA"/>
</dbReference>
<dbReference type="Pfam" id="PF13579">
    <property type="entry name" value="Glyco_trans_4_4"/>
    <property type="match status" value="1"/>
</dbReference>
<gene>
    <name evidence="4" type="ORF">BC643_2953</name>
</gene>
<protein>
    <submittedName>
        <fullName evidence="4">Glycosyltransferase involved in cell wall biosynthesis</fullName>
    </submittedName>
</protein>
<proteinExistence type="predicted"/>
<accession>A0A419WAV8</accession>
<dbReference type="CDD" id="cd03794">
    <property type="entry name" value="GT4_WbuB-like"/>
    <property type="match status" value="1"/>
</dbReference>
<evidence type="ECO:0000256" key="1">
    <source>
        <dbReference type="ARBA" id="ARBA00022679"/>
    </source>
</evidence>
<evidence type="ECO:0000259" key="2">
    <source>
        <dbReference type="Pfam" id="PF00534"/>
    </source>
</evidence>
<keyword evidence="1 4" id="KW-0808">Transferase</keyword>
<dbReference type="OrthoDB" id="9794575at2"/>
<reference evidence="4 5" key="1">
    <citation type="submission" date="2018-09" db="EMBL/GenBank/DDBJ databases">
        <title>Genomic Encyclopedia of Archaeal and Bacterial Type Strains, Phase II (KMG-II): from individual species to whole genera.</title>
        <authorList>
            <person name="Goeker M."/>
        </authorList>
    </citation>
    <scope>NUCLEOTIDE SEQUENCE [LARGE SCALE GENOMIC DNA]</scope>
    <source>
        <strain evidence="4 5">DSM 27148</strain>
    </source>
</reference>
<keyword evidence="5" id="KW-1185">Reference proteome</keyword>
<name>A0A419WAV8_9BACT</name>
<feature type="domain" description="Glycosyltransferase subfamily 4-like N-terminal" evidence="3">
    <location>
        <begin position="119"/>
        <end position="232"/>
    </location>
</feature>
<evidence type="ECO:0000313" key="5">
    <source>
        <dbReference type="Proteomes" id="UP000283387"/>
    </source>
</evidence>
<dbReference type="GO" id="GO:0009103">
    <property type="term" value="P:lipopolysaccharide biosynthetic process"/>
    <property type="evidence" value="ECO:0007669"/>
    <property type="project" value="TreeGrafter"/>
</dbReference>